<dbReference type="GO" id="GO:0005886">
    <property type="term" value="C:plasma membrane"/>
    <property type="evidence" value="ECO:0007669"/>
    <property type="project" value="UniProtKB-SubCell"/>
</dbReference>
<keyword evidence="5" id="KW-0808">Transferase</keyword>
<dbReference type="GO" id="GO:0009401">
    <property type="term" value="P:phosphoenolpyruvate-dependent sugar phosphotransferase system"/>
    <property type="evidence" value="ECO:0007669"/>
    <property type="project" value="UniProtKB-KW"/>
</dbReference>
<dbReference type="GO" id="GO:0090563">
    <property type="term" value="F:protein-phosphocysteine-sugar phosphotransferase activity"/>
    <property type="evidence" value="ECO:0007669"/>
    <property type="project" value="TreeGrafter"/>
</dbReference>
<feature type="transmembrane region" description="Helical" evidence="13">
    <location>
        <begin position="305"/>
        <end position="328"/>
    </location>
</feature>
<feature type="transmembrane region" description="Helical" evidence="13">
    <location>
        <begin position="271"/>
        <end position="293"/>
    </location>
</feature>
<feature type="transmembrane region" description="Helical" evidence="13">
    <location>
        <begin position="79"/>
        <end position="99"/>
    </location>
</feature>
<feature type="region of interest" description="Disordered" evidence="12">
    <location>
        <begin position="415"/>
        <end position="434"/>
    </location>
</feature>
<evidence type="ECO:0000256" key="1">
    <source>
        <dbReference type="ARBA" id="ARBA00004651"/>
    </source>
</evidence>
<dbReference type="PANTHER" id="PTHR30009:SF24">
    <property type="entry name" value="PTS SYSTEM, IIBC COMPONENT"/>
    <property type="match status" value="1"/>
</dbReference>
<dbReference type="PANTHER" id="PTHR30009">
    <property type="entry name" value="CYTOCHROME C-TYPE SYNTHESIS PROTEIN AND PTS TRANSMEMBRANE COMPONENT"/>
    <property type="match status" value="1"/>
</dbReference>
<keyword evidence="10 13" id="KW-0472">Membrane</keyword>
<feature type="transmembrane region" description="Helical" evidence="13">
    <location>
        <begin position="193"/>
        <end position="212"/>
    </location>
</feature>
<feature type="compositionally biased region" description="Low complexity" evidence="12">
    <location>
        <begin position="420"/>
        <end position="434"/>
    </location>
</feature>
<dbReference type="Pfam" id="PF00367">
    <property type="entry name" value="PTS_EIIB"/>
    <property type="match status" value="1"/>
</dbReference>
<dbReference type="Proteomes" id="UP000295257">
    <property type="component" value="Unassembled WGS sequence"/>
</dbReference>
<evidence type="ECO:0000256" key="12">
    <source>
        <dbReference type="SAM" id="MobiDB-lite"/>
    </source>
</evidence>
<feature type="active site" description="Phosphocysteine intermediate; for EIIB activity" evidence="11">
    <location>
        <position position="463"/>
    </location>
</feature>
<evidence type="ECO:0000256" key="6">
    <source>
        <dbReference type="ARBA" id="ARBA00022683"/>
    </source>
</evidence>
<keyword evidence="9 13" id="KW-1133">Transmembrane helix</keyword>
<evidence type="ECO:0000256" key="10">
    <source>
        <dbReference type="ARBA" id="ARBA00023136"/>
    </source>
</evidence>
<feature type="domain" description="PTS EIIC type-1" evidence="15">
    <location>
        <begin position="1"/>
        <end position="411"/>
    </location>
</feature>
<feature type="transmembrane region" description="Helical" evidence="13">
    <location>
        <begin position="54"/>
        <end position="72"/>
    </location>
</feature>
<dbReference type="SUPFAM" id="SSF55604">
    <property type="entry name" value="Glucose permease domain IIB"/>
    <property type="match status" value="1"/>
</dbReference>
<dbReference type="PROSITE" id="PS51098">
    <property type="entry name" value="PTS_EIIB_TYPE_1"/>
    <property type="match status" value="1"/>
</dbReference>
<reference evidence="16 17" key="1">
    <citation type="journal article" date="2019" name="Appl. Microbiol. Biotechnol.">
        <title>Uncovering carbohydrate metabolism through a genotype-phenotype association study of 56 lactic acid bacteria genomes.</title>
        <authorList>
            <person name="Buron-Moles G."/>
            <person name="Chailyan A."/>
            <person name="Dolejs I."/>
            <person name="Forster J."/>
            <person name="Miks M.H."/>
        </authorList>
    </citation>
    <scope>NUCLEOTIDE SEQUENCE [LARGE SCALE GENOMIC DNA]</scope>
    <source>
        <strain evidence="16 17">ATCC 29644</strain>
    </source>
</reference>
<feature type="transmembrane region" description="Helical" evidence="13">
    <location>
        <begin position="164"/>
        <end position="187"/>
    </location>
</feature>
<keyword evidence="8" id="KW-0418">Kinase</keyword>
<dbReference type="InterPro" id="IPR018113">
    <property type="entry name" value="PTrfase_EIIB_Cys"/>
</dbReference>
<comment type="subcellular location">
    <subcellularLocation>
        <location evidence="1">Cell membrane</location>
        <topology evidence="1">Multi-pass membrane protein</topology>
    </subcellularLocation>
</comment>
<keyword evidence="4" id="KW-0762">Sugar transport</keyword>
<evidence type="ECO:0000256" key="8">
    <source>
        <dbReference type="ARBA" id="ARBA00022777"/>
    </source>
</evidence>
<evidence type="ECO:0000256" key="11">
    <source>
        <dbReference type="PROSITE-ProRule" id="PRU00421"/>
    </source>
</evidence>
<sequence>MKKGMQQFSRSAIIPIKFMAVMGLFLAFAVIMQLEFMPGFIQSTGSMIKSMMDAMMNNLSIIFCVAIASSMAKKNKLEAGVLAVIAFLMFLAANNAWLSSQHMLAKEGAVGLYGTGQNMVLGFQVVDMNVFLGMILGILTAYIHNKFGNKKFIDILSIYGGPRLAFIIMIPVTLALAISLCYVWPVINKGINSTSSFILGAGAIGVFLYGFGNRFLIPTGLHHLLWMPFCFTAIGGTATIGGKVYTGAVNIFYAEMANIGSITSLDPSIRFAFFGFSKVFASIPIALAIIHMANKNRQEEIKGMVLPGAFVGTVAGITEPLDFSYLFAAPQLWFVHSLLAGLSEALLWQFGIRTFVKDGVIDTAVSNAVFSPSLTKIHWFIIFGLVMSAVWYFSFVFLIKKLDLKTPGREEVPEMAGVNSSVTEDSPVSSSEPTVALANDGSRFDTLVEGLGGRSNIETLNNCFTRLRIDVLDPEKIDKDKIKTFPGQKGLIIDKNNIQIVMGMGVQSIREDMAEELGME</sequence>
<accession>A0A4R5NJQ0</accession>
<dbReference type="OrthoDB" id="9764327at2"/>
<evidence type="ECO:0000256" key="4">
    <source>
        <dbReference type="ARBA" id="ARBA00022597"/>
    </source>
</evidence>
<dbReference type="Pfam" id="PF02378">
    <property type="entry name" value="PTS_EIIC"/>
    <property type="match status" value="1"/>
</dbReference>
<evidence type="ECO:0000256" key="3">
    <source>
        <dbReference type="ARBA" id="ARBA00022475"/>
    </source>
</evidence>
<feature type="transmembrane region" description="Helical" evidence="13">
    <location>
        <begin position="377"/>
        <end position="399"/>
    </location>
</feature>
<feature type="transmembrane region" description="Helical" evidence="13">
    <location>
        <begin position="119"/>
        <end position="143"/>
    </location>
</feature>
<keyword evidence="2" id="KW-0813">Transport</keyword>
<dbReference type="PROSITE" id="PS51103">
    <property type="entry name" value="PTS_EIIC_TYPE_1"/>
    <property type="match status" value="1"/>
</dbReference>
<keyword evidence="6" id="KW-0598">Phosphotransferase system</keyword>
<dbReference type="PROSITE" id="PS01035">
    <property type="entry name" value="PTS_EIIB_TYPE_1_CYS"/>
    <property type="match status" value="1"/>
</dbReference>
<dbReference type="GO" id="GO:0016301">
    <property type="term" value="F:kinase activity"/>
    <property type="evidence" value="ECO:0007669"/>
    <property type="project" value="UniProtKB-KW"/>
</dbReference>
<dbReference type="AlphaFoldDB" id="A0A4R5NJQ0"/>
<evidence type="ECO:0000313" key="16">
    <source>
        <dbReference type="EMBL" id="TDG74853.1"/>
    </source>
</evidence>
<comment type="caution">
    <text evidence="16">The sequence shown here is derived from an EMBL/GenBank/DDBJ whole genome shotgun (WGS) entry which is preliminary data.</text>
</comment>
<evidence type="ECO:0008006" key="18">
    <source>
        <dbReference type="Google" id="ProtNLM"/>
    </source>
</evidence>
<proteinExistence type="predicted"/>
<evidence type="ECO:0000259" key="15">
    <source>
        <dbReference type="PROSITE" id="PS51103"/>
    </source>
</evidence>
<feature type="transmembrane region" description="Helical" evidence="13">
    <location>
        <begin position="12"/>
        <end position="34"/>
    </location>
</feature>
<gene>
    <name evidence="16" type="ORF">C5L30_000088</name>
</gene>
<dbReference type="InterPro" id="IPR050429">
    <property type="entry name" value="PTS_Glucose_EIICBA"/>
</dbReference>
<evidence type="ECO:0000256" key="13">
    <source>
        <dbReference type="SAM" id="Phobius"/>
    </source>
</evidence>
<dbReference type="InterPro" id="IPR013013">
    <property type="entry name" value="PTS_EIIC_1"/>
</dbReference>
<dbReference type="InterPro" id="IPR001996">
    <property type="entry name" value="PTS_IIB_1"/>
</dbReference>
<dbReference type="RefSeq" id="WP_010018075.1">
    <property type="nucleotide sequence ID" value="NZ_PUFN01000002.1"/>
</dbReference>
<feature type="domain" description="PTS EIIB type-1" evidence="14">
    <location>
        <begin position="441"/>
        <end position="520"/>
    </location>
</feature>
<dbReference type="InterPro" id="IPR036878">
    <property type="entry name" value="Glu_permease_IIB"/>
</dbReference>
<evidence type="ECO:0000313" key="17">
    <source>
        <dbReference type="Proteomes" id="UP000295257"/>
    </source>
</evidence>
<dbReference type="Gene3D" id="3.30.1360.60">
    <property type="entry name" value="Glucose permease domain IIB"/>
    <property type="match status" value="1"/>
</dbReference>
<evidence type="ECO:0000256" key="7">
    <source>
        <dbReference type="ARBA" id="ARBA00022692"/>
    </source>
</evidence>
<organism evidence="16 17">
    <name type="scientific">Companilactobacillus farciminis</name>
    <dbReference type="NCBI Taxonomy" id="1612"/>
    <lineage>
        <taxon>Bacteria</taxon>
        <taxon>Bacillati</taxon>
        <taxon>Bacillota</taxon>
        <taxon>Bacilli</taxon>
        <taxon>Lactobacillales</taxon>
        <taxon>Lactobacillaceae</taxon>
        <taxon>Companilactobacillus</taxon>
    </lineage>
</organism>
<dbReference type="InterPro" id="IPR003352">
    <property type="entry name" value="PTS_EIIC"/>
</dbReference>
<name>A0A4R5NJQ0_9LACO</name>
<keyword evidence="17" id="KW-1185">Reference proteome</keyword>
<dbReference type="EMBL" id="PUFN01000002">
    <property type="protein sequence ID" value="TDG74853.1"/>
    <property type="molecule type" value="Genomic_DNA"/>
</dbReference>
<evidence type="ECO:0000256" key="9">
    <source>
        <dbReference type="ARBA" id="ARBA00022989"/>
    </source>
</evidence>
<evidence type="ECO:0000256" key="2">
    <source>
        <dbReference type="ARBA" id="ARBA00022448"/>
    </source>
</evidence>
<keyword evidence="7 13" id="KW-0812">Transmembrane</keyword>
<dbReference type="GO" id="GO:0008982">
    <property type="term" value="F:protein-N(PI)-phosphohistidine-sugar phosphotransferase activity"/>
    <property type="evidence" value="ECO:0007669"/>
    <property type="project" value="InterPro"/>
</dbReference>
<protein>
    <recommendedName>
        <fullName evidence="18">PTS sugar transporter subunit IIC</fullName>
    </recommendedName>
</protein>
<keyword evidence="3" id="KW-1003">Cell membrane</keyword>
<evidence type="ECO:0000259" key="14">
    <source>
        <dbReference type="PROSITE" id="PS51098"/>
    </source>
</evidence>
<feature type="transmembrane region" description="Helical" evidence="13">
    <location>
        <begin position="224"/>
        <end position="245"/>
    </location>
</feature>
<evidence type="ECO:0000256" key="5">
    <source>
        <dbReference type="ARBA" id="ARBA00022679"/>
    </source>
</evidence>
<dbReference type="CDD" id="cd00212">
    <property type="entry name" value="PTS_IIB_glc"/>
    <property type="match status" value="1"/>
</dbReference>